<dbReference type="EMBL" id="MSFM01000008">
    <property type="protein sequence ID" value="PKY03289.1"/>
    <property type="molecule type" value="Genomic_DNA"/>
</dbReference>
<feature type="transmembrane region" description="Helical" evidence="1">
    <location>
        <begin position="46"/>
        <end position="67"/>
    </location>
</feature>
<reference evidence="2" key="1">
    <citation type="submission" date="2016-12" db="EMBL/GenBank/DDBJ databases">
        <title>The genomes of Aspergillus section Nigri reveals drivers in fungal speciation.</title>
        <authorList>
            <consortium name="DOE Joint Genome Institute"/>
            <person name="Vesth T.C."/>
            <person name="Nybo J."/>
            <person name="Theobald S."/>
            <person name="Brandl J."/>
            <person name="Frisvad J.C."/>
            <person name="Nielsen K.F."/>
            <person name="Lyhne E.K."/>
            <person name="Kogle M.E."/>
            <person name="Kuo A."/>
            <person name="Riley R."/>
            <person name="Clum A."/>
            <person name="Nolan M."/>
            <person name="Lipzen A."/>
            <person name="Salamov A."/>
            <person name="Henrissat B."/>
            <person name="Wiebenga A."/>
            <person name="De vries R.P."/>
            <person name="Grigoriev I.V."/>
            <person name="Mortensen U.H."/>
            <person name="Andersen M.R."/>
            <person name="Baker S.E."/>
        </authorList>
    </citation>
    <scope>NUCLEOTIDE SEQUENCE</scope>
    <source>
        <strain evidence="2">IBT 28561</strain>
    </source>
</reference>
<accession>A0A2I1D0A6</accession>
<keyword evidence="3" id="KW-1185">Reference proteome</keyword>
<evidence type="ECO:0000256" key="1">
    <source>
        <dbReference type="SAM" id="Phobius"/>
    </source>
</evidence>
<gene>
    <name evidence="2" type="ORF">P168DRAFT_180917</name>
</gene>
<protein>
    <submittedName>
        <fullName evidence="2">Uncharacterized protein</fullName>
    </submittedName>
</protein>
<evidence type="ECO:0000313" key="2">
    <source>
        <dbReference type="EMBL" id="PKY03289.1"/>
    </source>
</evidence>
<keyword evidence="1" id="KW-0812">Transmembrane</keyword>
<comment type="caution">
    <text evidence="2">The sequence shown here is derived from an EMBL/GenBank/DDBJ whole genome shotgun (WGS) entry which is preliminary data.</text>
</comment>
<name>A0A2I1D0A6_ASPC2</name>
<dbReference type="RefSeq" id="XP_024691883.1">
    <property type="nucleotide sequence ID" value="XM_024832950.1"/>
</dbReference>
<proteinExistence type="predicted"/>
<dbReference type="VEuPathDB" id="FungiDB:P168DRAFT_180917"/>
<sequence length="119" mass="14228">MSISYVLLCYLKSRAVLYSILYRLVCQRCTIFNLGRQVEWLSYPFLFYWFFILILAFLIEAFFLFYHCSLLVLLVMARIWSAISLSSALFSPFLTFFFFFIPWDTNTNTNTDQHQSVHI</sequence>
<keyword evidence="1" id="KW-0472">Membrane</keyword>
<keyword evidence="1" id="KW-1133">Transmembrane helix</keyword>
<dbReference type="AlphaFoldDB" id="A0A2I1D0A6"/>
<feature type="transmembrane region" description="Helical" evidence="1">
    <location>
        <begin position="79"/>
        <end position="101"/>
    </location>
</feature>
<dbReference type="GeneID" id="36540474"/>
<evidence type="ECO:0000313" key="3">
    <source>
        <dbReference type="Proteomes" id="UP000234254"/>
    </source>
</evidence>
<organism evidence="2 3">
    <name type="scientific">Aspergillus campestris (strain IBT 28561)</name>
    <dbReference type="NCBI Taxonomy" id="1392248"/>
    <lineage>
        <taxon>Eukaryota</taxon>
        <taxon>Fungi</taxon>
        <taxon>Dikarya</taxon>
        <taxon>Ascomycota</taxon>
        <taxon>Pezizomycotina</taxon>
        <taxon>Eurotiomycetes</taxon>
        <taxon>Eurotiomycetidae</taxon>
        <taxon>Eurotiales</taxon>
        <taxon>Aspergillaceae</taxon>
        <taxon>Aspergillus</taxon>
        <taxon>Aspergillus subgen. Circumdati</taxon>
    </lineage>
</organism>
<dbReference type="Proteomes" id="UP000234254">
    <property type="component" value="Unassembled WGS sequence"/>
</dbReference>